<accession>K6WS23</accession>
<keyword evidence="4 7" id="KW-0560">Oxidoreductase</keyword>
<dbReference type="STRING" id="1184609.KILIM_014_00120"/>
<evidence type="ECO:0000256" key="7">
    <source>
        <dbReference type="RuleBase" id="RU000461"/>
    </source>
</evidence>
<organism evidence="9 10">
    <name type="scientific">Kineosphaera limosa NBRC 100340</name>
    <dbReference type="NCBI Taxonomy" id="1184609"/>
    <lineage>
        <taxon>Bacteria</taxon>
        <taxon>Bacillati</taxon>
        <taxon>Actinomycetota</taxon>
        <taxon>Actinomycetes</taxon>
        <taxon>Micrococcales</taxon>
        <taxon>Dermatophilaceae</taxon>
        <taxon>Kineosphaera</taxon>
    </lineage>
</organism>
<dbReference type="GO" id="GO:0016705">
    <property type="term" value="F:oxidoreductase activity, acting on paired donors, with incorporation or reduction of molecular oxygen"/>
    <property type="evidence" value="ECO:0007669"/>
    <property type="project" value="InterPro"/>
</dbReference>
<dbReference type="AlphaFoldDB" id="K6WS23"/>
<dbReference type="OrthoDB" id="54272at2"/>
<dbReference type="InterPro" id="IPR036396">
    <property type="entry name" value="Cyt_P450_sf"/>
</dbReference>
<keyword evidence="2 7" id="KW-0349">Heme</keyword>
<evidence type="ECO:0000256" key="2">
    <source>
        <dbReference type="ARBA" id="ARBA00022617"/>
    </source>
</evidence>
<comment type="caution">
    <text evidence="9">The sequence shown here is derived from an EMBL/GenBank/DDBJ whole genome shotgun (WGS) entry which is preliminary data.</text>
</comment>
<sequence>MSIRTERTTGTDLPPPAPTTSAARLRGRESPTWLRFTRMSAAMVVQRAATLYAAKVRRDPVADLFTGSRLDPYDRYEQLRAAEAGDPLPKSSLGLRYTTNHAFTQQILTSRAFGAVPGHDRDGWFDGDIDLSLLQLNPPDHTRLRRIVTPAFGRGRMIRYENRIRETVDRLLDAVPADEPWDLMSRFSASLPIAVIVDLLGIEDYDEPTFLRYGAAIGGALDGVRSPRHAAEMIRTQQDLRRIFEELFARRAKDPREDVISGLVAARDEHRIAPEDMVGLCALLLLAGFETTVNLIGNAVLCLLRNPQQWQALVADPALAAGAVEETLRYLSPVQLTSRFALERTELGGVTFEPGEAVIPFLAAANRDPKVFERPLEFDITRPNAAEHLAFSGGAHYCLGAPLARLEGRIALQALVQRFPTLHIAGPTERRRGMTLYGAKHLVVSA</sequence>
<dbReference type="PRINTS" id="PR00385">
    <property type="entry name" value="P450"/>
</dbReference>
<evidence type="ECO:0000256" key="4">
    <source>
        <dbReference type="ARBA" id="ARBA00023002"/>
    </source>
</evidence>
<dbReference type="PANTHER" id="PTHR46696:SF1">
    <property type="entry name" value="CYTOCHROME P450 YJIB-RELATED"/>
    <property type="match status" value="1"/>
</dbReference>
<gene>
    <name evidence="9" type="ORF">KILIM_014_00120</name>
</gene>
<reference evidence="9 10" key="1">
    <citation type="submission" date="2012-08" db="EMBL/GenBank/DDBJ databases">
        <title>Whole genome shotgun sequence of Kineosphaera limosa NBRC 100340.</title>
        <authorList>
            <person name="Yoshida I."/>
            <person name="Isaki S."/>
            <person name="Hosoyama A."/>
            <person name="Tsuchikane K."/>
            <person name="Katsumata H."/>
            <person name="Ando Y."/>
            <person name="Ohji S."/>
            <person name="Hamada M."/>
            <person name="Tamura T."/>
            <person name="Yamazoe A."/>
            <person name="Yamazaki S."/>
            <person name="Fujita N."/>
        </authorList>
    </citation>
    <scope>NUCLEOTIDE SEQUENCE [LARGE SCALE GENOMIC DNA]</scope>
    <source>
        <strain evidence="9 10">NBRC 100340</strain>
    </source>
</reference>
<dbReference type="GO" id="GO:0020037">
    <property type="term" value="F:heme binding"/>
    <property type="evidence" value="ECO:0007669"/>
    <property type="project" value="InterPro"/>
</dbReference>
<evidence type="ECO:0000256" key="6">
    <source>
        <dbReference type="ARBA" id="ARBA00023033"/>
    </source>
</evidence>
<dbReference type="InterPro" id="IPR001128">
    <property type="entry name" value="Cyt_P450"/>
</dbReference>
<dbReference type="InterPro" id="IPR002397">
    <property type="entry name" value="Cyt_P450_B"/>
</dbReference>
<dbReference type="Gene3D" id="1.10.630.10">
    <property type="entry name" value="Cytochrome P450"/>
    <property type="match status" value="1"/>
</dbReference>
<keyword evidence="6 7" id="KW-0503">Monooxygenase</keyword>
<evidence type="ECO:0000256" key="8">
    <source>
        <dbReference type="SAM" id="MobiDB-lite"/>
    </source>
</evidence>
<dbReference type="PANTHER" id="PTHR46696">
    <property type="entry name" value="P450, PUTATIVE (EUROFUNG)-RELATED"/>
    <property type="match status" value="1"/>
</dbReference>
<dbReference type="FunFam" id="1.10.630.10:FF:000018">
    <property type="entry name" value="Cytochrome P450 monooxygenase"/>
    <property type="match status" value="1"/>
</dbReference>
<dbReference type="eggNOG" id="COG2124">
    <property type="taxonomic scope" value="Bacteria"/>
</dbReference>
<dbReference type="SUPFAM" id="SSF48264">
    <property type="entry name" value="Cytochrome P450"/>
    <property type="match status" value="1"/>
</dbReference>
<evidence type="ECO:0000256" key="3">
    <source>
        <dbReference type="ARBA" id="ARBA00022723"/>
    </source>
</evidence>
<dbReference type="PROSITE" id="PS00086">
    <property type="entry name" value="CYTOCHROME_P450"/>
    <property type="match status" value="1"/>
</dbReference>
<name>K6WS23_9MICO</name>
<keyword evidence="10" id="KW-1185">Reference proteome</keyword>
<evidence type="ECO:0000313" key="9">
    <source>
        <dbReference type="EMBL" id="GAB94877.1"/>
    </source>
</evidence>
<dbReference type="Proteomes" id="UP000008366">
    <property type="component" value="Unassembled WGS sequence"/>
</dbReference>
<dbReference type="EMBL" id="BAHD01000014">
    <property type="protein sequence ID" value="GAB94877.1"/>
    <property type="molecule type" value="Genomic_DNA"/>
</dbReference>
<feature type="region of interest" description="Disordered" evidence="8">
    <location>
        <begin position="1"/>
        <end position="27"/>
    </location>
</feature>
<dbReference type="PRINTS" id="PR00359">
    <property type="entry name" value="BP450"/>
</dbReference>
<dbReference type="InterPro" id="IPR017972">
    <property type="entry name" value="Cyt_P450_CS"/>
</dbReference>
<dbReference type="GO" id="GO:0004497">
    <property type="term" value="F:monooxygenase activity"/>
    <property type="evidence" value="ECO:0007669"/>
    <property type="project" value="UniProtKB-KW"/>
</dbReference>
<keyword evidence="5 7" id="KW-0408">Iron</keyword>
<evidence type="ECO:0000256" key="5">
    <source>
        <dbReference type="ARBA" id="ARBA00023004"/>
    </source>
</evidence>
<dbReference type="CDD" id="cd20625">
    <property type="entry name" value="CYP164-like"/>
    <property type="match status" value="1"/>
</dbReference>
<dbReference type="Pfam" id="PF00067">
    <property type="entry name" value="p450"/>
    <property type="match status" value="1"/>
</dbReference>
<keyword evidence="3 7" id="KW-0479">Metal-binding</keyword>
<protein>
    <submittedName>
        <fullName evidence="9">Putative cytochrome P450</fullName>
    </submittedName>
</protein>
<dbReference type="GO" id="GO:0005506">
    <property type="term" value="F:iron ion binding"/>
    <property type="evidence" value="ECO:0007669"/>
    <property type="project" value="InterPro"/>
</dbReference>
<comment type="similarity">
    <text evidence="1 7">Belongs to the cytochrome P450 family.</text>
</comment>
<evidence type="ECO:0000256" key="1">
    <source>
        <dbReference type="ARBA" id="ARBA00010617"/>
    </source>
</evidence>
<dbReference type="RefSeq" id="WP_006591409.1">
    <property type="nucleotide sequence ID" value="NZ_BAHD01000014.1"/>
</dbReference>
<proteinExistence type="inferred from homology"/>
<evidence type="ECO:0000313" key="10">
    <source>
        <dbReference type="Proteomes" id="UP000008366"/>
    </source>
</evidence>